<organism evidence="12 13">
    <name type="scientific">Desulfobotulus mexicanus</name>
    <dbReference type="NCBI Taxonomy" id="2586642"/>
    <lineage>
        <taxon>Bacteria</taxon>
        <taxon>Pseudomonadati</taxon>
        <taxon>Thermodesulfobacteriota</taxon>
        <taxon>Desulfobacteria</taxon>
        <taxon>Desulfobacterales</taxon>
        <taxon>Desulfobacteraceae</taxon>
        <taxon>Desulfobotulus</taxon>
    </lineage>
</organism>
<keyword evidence="9 10" id="KW-0143">Chaperone</keyword>
<comment type="subcellular location">
    <subcellularLocation>
        <location evidence="10">Cytoplasm</location>
    </subcellularLocation>
</comment>
<dbReference type="GO" id="GO:0004109">
    <property type="term" value="F:coproporphyrinogen oxidase activity"/>
    <property type="evidence" value="ECO:0007669"/>
    <property type="project" value="InterPro"/>
</dbReference>
<dbReference type="InterPro" id="IPR010723">
    <property type="entry name" value="HemN_C"/>
</dbReference>
<protein>
    <recommendedName>
        <fullName evidence="3 10">Heme chaperone HemW</fullName>
    </recommendedName>
</protein>
<name>A0A5S5MF05_9BACT</name>
<dbReference type="InterPro" id="IPR007197">
    <property type="entry name" value="rSAM"/>
</dbReference>
<dbReference type="PANTHER" id="PTHR13932">
    <property type="entry name" value="COPROPORPHYRINIGEN III OXIDASE"/>
    <property type="match status" value="1"/>
</dbReference>
<dbReference type="InterPro" id="IPR004559">
    <property type="entry name" value="HemW-like"/>
</dbReference>
<keyword evidence="6 10" id="KW-0479">Metal-binding</keyword>
<dbReference type="Gene3D" id="3.20.20.70">
    <property type="entry name" value="Aldolase class I"/>
    <property type="match status" value="1"/>
</dbReference>
<dbReference type="InterPro" id="IPR013785">
    <property type="entry name" value="Aldolase_TIM"/>
</dbReference>
<dbReference type="PROSITE" id="PS51918">
    <property type="entry name" value="RADICAL_SAM"/>
    <property type="match status" value="1"/>
</dbReference>
<keyword evidence="10" id="KW-0963">Cytoplasm</keyword>
<comment type="similarity">
    <text evidence="2">Belongs to the anaerobic coproporphyrinogen-III oxidase family. HemW subfamily.</text>
</comment>
<dbReference type="OrthoDB" id="9808022at2"/>
<dbReference type="SFLD" id="SFLDF00288">
    <property type="entry name" value="HemN-like__clustered_with_nucl"/>
    <property type="match status" value="1"/>
</dbReference>
<dbReference type="NCBIfam" id="TIGR00539">
    <property type="entry name" value="hemN_rel"/>
    <property type="match status" value="1"/>
</dbReference>
<dbReference type="InterPro" id="IPR034505">
    <property type="entry name" value="Coproporphyrinogen-III_oxidase"/>
</dbReference>
<keyword evidence="7 10" id="KW-0408">Iron</keyword>
<keyword evidence="4 10" id="KW-0349">Heme</keyword>
<dbReference type="CDD" id="cd01335">
    <property type="entry name" value="Radical_SAM"/>
    <property type="match status" value="1"/>
</dbReference>
<evidence type="ECO:0000313" key="13">
    <source>
        <dbReference type="Proteomes" id="UP000321899"/>
    </source>
</evidence>
<keyword evidence="10" id="KW-0004">4Fe-4S</keyword>
<dbReference type="SUPFAM" id="SSF102114">
    <property type="entry name" value="Radical SAM enzymes"/>
    <property type="match status" value="1"/>
</dbReference>
<keyword evidence="8 10" id="KW-0411">Iron-sulfur</keyword>
<dbReference type="SFLD" id="SFLDG01065">
    <property type="entry name" value="anaerobic_coproporphyrinogen-I"/>
    <property type="match status" value="1"/>
</dbReference>
<sequence>MPETFGVYIHVPFCRSRCRYCDFYSTLDETMISRWMDGVIREIALSPAPDSLSVDTVYFGGGTPSLLGSRDVERLLGAVDLNYGIGPDAEITLEANPGTVSLEQLKHLRAMGVNRLNFGLQSLDDRALAFLGRGHSVAEAKNAWDMARKAGFSNMGLDLIYGLPGQGIGEWEKELGKGLCFEPEHLSLYMLSIEEDTPMGRDLALGRIKAPDEGQVADLLRFTLNFMDDQGYPWYEVSNFAAAPGYQSRHNLGYWEKKPYIGFGPAAHSWLPPVRRSNVSDLGLYADLIREGKTPLDMEEELDSEAMRLESFYLGFRTRKGLDVAAFDDAFGGDFFRDYSAVLDSFERKGFIDCGGGFCRLTVKGMVFLDTITLAFCCHETG</sequence>
<evidence type="ECO:0000256" key="2">
    <source>
        <dbReference type="ARBA" id="ARBA00006100"/>
    </source>
</evidence>
<proteinExistence type="inferred from homology"/>
<dbReference type="SFLD" id="SFLDS00029">
    <property type="entry name" value="Radical_SAM"/>
    <property type="match status" value="1"/>
</dbReference>
<accession>A0A5S5MF05</accession>
<dbReference type="SFLD" id="SFLDF00562">
    <property type="entry name" value="HemN-like__clustered_with_heat"/>
    <property type="match status" value="1"/>
</dbReference>
<dbReference type="GO" id="GO:0051539">
    <property type="term" value="F:4 iron, 4 sulfur cluster binding"/>
    <property type="evidence" value="ECO:0007669"/>
    <property type="project" value="UniProtKB-UniRule"/>
</dbReference>
<evidence type="ECO:0000256" key="9">
    <source>
        <dbReference type="ARBA" id="ARBA00023186"/>
    </source>
</evidence>
<dbReference type="PANTHER" id="PTHR13932:SF5">
    <property type="entry name" value="RADICAL S-ADENOSYL METHIONINE DOMAIN-CONTAINING PROTEIN 1, MITOCHONDRIAL"/>
    <property type="match status" value="1"/>
</dbReference>
<dbReference type="SMART" id="SM00729">
    <property type="entry name" value="Elp3"/>
    <property type="match status" value="1"/>
</dbReference>
<evidence type="ECO:0000256" key="3">
    <source>
        <dbReference type="ARBA" id="ARBA00017228"/>
    </source>
</evidence>
<keyword evidence="5 10" id="KW-0949">S-adenosyl-L-methionine</keyword>
<evidence type="ECO:0000256" key="5">
    <source>
        <dbReference type="ARBA" id="ARBA00022691"/>
    </source>
</evidence>
<dbReference type="Pfam" id="PF06969">
    <property type="entry name" value="HemN_C"/>
    <property type="match status" value="1"/>
</dbReference>
<evidence type="ECO:0000313" key="12">
    <source>
        <dbReference type="EMBL" id="TYT74313.1"/>
    </source>
</evidence>
<dbReference type="InterPro" id="IPR006638">
    <property type="entry name" value="Elp3/MiaA/NifB-like_rSAM"/>
</dbReference>
<dbReference type="InterPro" id="IPR058240">
    <property type="entry name" value="rSAM_sf"/>
</dbReference>
<dbReference type="Pfam" id="PF04055">
    <property type="entry name" value="Radical_SAM"/>
    <property type="match status" value="1"/>
</dbReference>
<dbReference type="RefSeq" id="WP_139448884.1">
    <property type="nucleotide sequence ID" value="NZ_VDMB01000012.1"/>
</dbReference>
<feature type="domain" description="Radical SAM core" evidence="11">
    <location>
        <begin position="1"/>
        <end position="233"/>
    </location>
</feature>
<dbReference type="AlphaFoldDB" id="A0A5S5MF05"/>
<evidence type="ECO:0000256" key="4">
    <source>
        <dbReference type="ARBA" id="ARBA00022617"/>
    </source>
</evidence>
<evidence type="ECO:0000256" key="10">
    <source>
        <dbReference type="RuleBase" id="RU364116"/>
    </source>
</evidence>
<gene>
    <name evidence="12" type="primary">hemW</name>
    <name evidence="12" type="ORF">FIM25_10135</name>
</gene>
<dbReference type="Proteomes" id="UP000321899">
    <property type="component" value="Unassembled WGS sequence"/>
</dbReference>
<evidence type="ECO:0000256" key="7">
    <source>
        <dbReference type="ARBA" id="ARBA00023004"/>
    </source>
</evidence>
<dbReference type="GO" id="GO:0006779">
    <property type="term" value="P:porphyrin-containing compound biosynthetic process"/>
    <property type="evidence" value="ECO:0007669"/>
    <property type="project" value="InterPro"/>
</dbReference>
<comment type="caution">
    <text evidence="12">The sequence shown here is derived from an EMBL/GenBank/DDBJ whole genome shotgun (WGS) entry which is preliminary data.</text>
</comment>
<dbReference type="GO" id="GO:0005737">
    <property type="term" value="C:cytoplasm"/>
    <property type="evidence" value="ECO:0007669"/>
    <property type="project" value="UniProtKB-SubCell"/>
</dbReference>
<reference evidence="12 13" key="1">
    <citation type="submission" date="2019-06" db="EMBL/GenBank/DDBJ databases">
        <title>Desulfobotulus mexicanus sp. nov., a novel sulfate-reducing bacterium isolated from the sediment of an alkaline crater lake in Mexico.</title>
        <authorList>
            <person name="Hirschler-Rea A."/>
        </authorList>
    </citation>
    <scope>NUCLEOTIDE SEQUENCE [LARGE SCALE GENOMIC DNA]</scope>
    <source>
        <strain evidence="12 13">PAR22N</strain>
    </source>
</reference>
<dbReference type="GO" id="GO:0046872">
    <property type="term" value="F:metal ion binding"/>
    <property type="evidence" value="ECO:0007669"/>
    <property type="project" value="UniProtKB-UniRule"/>
</dbReference>
<comment type="function">
    <text evidence="10">Probably acts as a heme chaperone, transferring heme to an unknown acceptor. Binds one molecule of heme per monomer, possibly covalently. Binds 1 [4Fe-4S] cluster. The cluster is coordinated with 3 cysteines and an exchangeable S-adenosyl-L-methionine.</text>
</comment>
<evidence type="ECO:0000256" key="1">
    <source>
        <dbReference type="ARBA" id="ARBA00001966"/>
    </source>
</evidence>
<evidence type="ECO:0000256" key="8">
    <source>
        <dbReference type="ARBA" id="ARBA00023014"/>
    </source>
</evidence>
<dbReference type="EMBL" id="VDMB01000012">
    <property type="protein sequence ID" value="TYT74313.1"/>
    <property type="molecule type" value="Genomic_DNA"/>
</dbReference>
<keyword evidence="13" id="KW-1185">Reference proteome</keyword>
<evidence type="ECO:0000259" key="11">
    <source>
        <dbReference type="PROSITE" id="PS51918"/>
    </source>
</evidence>
<comment type="cofactor">
    <cofactor evidence="1">
        <name>[4Fe-4S] cluster</name>
        <dbReference type="ChEBI" id="CHEBI:49883"/>
    </cofactor>
</comment>
<evidence type="ECO:0000256" key="6">
    <source>
        <dbReference type="ARBA" id="ARBA00022723"/>
    </source>
</evidence>